<feature type="compositionally biased region" description="Polar residues" evidence="1">
    <location>
        <begin position="71"/>
        <end position="98"/>
    </location>
</feature>
<feature type="region of interest" description="Disordered" evidence="1">
    <location>
        <begin position="422"/>
        <end position="496"/>
    </location>
</feature>
<feature type="region of interest" description="Disordered" evidence="1">
    <location>
        <begin position="214"/>
        <end position="242"/>
    </location>
</feature>
<keyword evidence="2" id="KW-1133">Transmembrane helix</keyword>
<feature type="compositionally biased region" description="Polar residues" evidence="1">
    <location>
        <begin position="24"/>
        <end position="41"/>
    </location>
</feature>
<reference evidence="3 4" key="1">
    <citation type="submission" date="2024-01" db="EMBL/GenBank/DDBJ databases">
        <title>Comparative genomics of Cryptococcus and Kwoniella reveals pathogenesis evolution and contrasting modes of karyotype evolution via chromosome fusion or intercentromeric recombination.</title>
        <authorList>
            <person name="Coelho M.A."/>
            <person name="David-Palma M."/>
            <person name="Shea T."/>
            <person name="Bowers K."/>
            <person name="McGinley-Smith S."/>
            <person name="Mohammad A.W."/>
            <person name="Gnirke A."/>
            <person name="Yurkov A.M."/>
            <person name="Nowrousian M."/>
            <person name="Sun S."/>
            <person name="Cuomo C.A."/>
            <person name="Heitman J."/>
        </authorList>
    </citation>
    <scope>NUCLEOTIDE SEQUENCE [LARGE SCALE GENOMIC DNA]</scope>
    <source>
        <strain evidence="3 4">CBS 6074</strain>
    </source>
</reference>
<sequence>MSTTNGGLLGGLLGEGGDDIDLPKSSTAQGQPISTGSTTKSSQEDDDTMITTAEQSDDTTKISKATDTKEATSANAQLSPTSDIDTHLTGTATRTVGQGSPTGMSSSSISSMTSPQPATSSLTGTLNSLTQTQVPISSSNSNKLSGSVNPSSISSASTSATSSSSSISSATSSLFSSSASTSSSESSSTEEQPTRTPPPIIVTVSAGRDVTLTSSIYSTPPATTSSTVEATKESANNNDGDNTSILNTDNKLFPLGVVMVVVGGIIALVTILWFLMKVFGITKRRRRLRGAIPSFVPPERIDFPDERDNEIHGFSINEKNDRYPIIPQHHYDQQPDYVEYNINNNNIHNHQRQGSESSWNNLNADSYHQYGIDQTMTPIEGAGLAGLGHTHNQHFYHQNNNIFAPTQYQDRYVDQVDHPLYQSQNTQERHQQRYSRNLVPTRSDSQSSHGSNPNPDNSTIDDPYGGLVNDKAYGNNHNQKQRPDKHKKWDSVGGLV</sequence>
<evidence type="ECO:0000313" key="4">
    <source>
        <dbReference type="Proteomes" id="UP001355207"/>
    </source>
</evidence>
<feature type="compositionally biased region" description="Basic and acidic residues" evidence="1">
    <location>
        <begin position="58"/>
        <end position="70"/>
    </location>
</feature>
<keyword evidence="2" id="KW-0812">Transmembrane</keyword>
<gene>
    <name evidence="3" type="ORF">L201_003310</name>
</gene>
<feature type="compositionally biased region" description="Polar residues" evidence="1">
    <location>
        <begin position="434"/>
        <end position="460"/>
    </location>
</feature>
<feature type="transmembrane region" description="Helical" evidence="2">
    <location>
        <begin position="252"/>
        <end position="276"/>
    </location>
</feature>
<organism evidence="3 4">
    <name type="scientific">Kwoniella dendrophila CBS 6074</name>
    <dbReference type="NCBI Taxonomy" id="1295534"/>
    <lineage>
        <taxon>Eukaryota</taxon>
        <taxon>Fungi</taxon>
        <taxon>Dikarya</taxon>
        <taxon>Basidiomycota</taxon>
        <taxon>Agaricomycotina</taxon>
        <taxon>Tremellomycetes</taxon>
        <taxon>Tremellales</taxon>
        <taxon>Cryptococcaceae</taxon>
        <taxon>Kwoniella</taxon>
    </lineage>
</organism>
<keyword evidence="4" id="KW-1185">Reference proteome</keyword>
<evidence type="ECO:0000256" key="2">
    <source>
        <dbReference type="SAM" id="Phobius"/>
    </source>
</evidence>
<evidence type="ECO:0000256" key="1">
    <source>
        <dbReference type="SAM" id="MobiDB-lite"/>
    </source>
</evidence>
<feature type="region of interest" description="Disordered" evidence="1">
    <location>
        <begin position="1"/>
        <end position="201"/>
    </location>
</feature>
<dbReference type="EMBL" id="CP144101">
    <property type="protein sequence ID" value="WWC88399.1"/>
    <property type="molecule type" value="Genomic_DNA"/>
</dbReference>
<accession>A0AAX4JTY8</accession>
<protein>
    <recommendedName>
        <fullName evidence="5">Mid2 domain-containing protein</fullName>
    </recommendedName>
</protein>
<dbReference type="AlphaFoldDB" id="A0AAX4JTY8"/>
<evidence type="ECO:0000313" key="3">
    <source>
        <dbReference type="EMBL" id="WWC88399.1"/>
    </source>
</evidence>
<feature type="compositionally biased region" description="Basic residues" evidence="1">
    <location>
        <begin position="479"/>
        <end position="488"/>
    </location>
</feature>
<feature type="compositionally biased region" description="Low complexity" evidence="1">
    <location>
        <begin position="99"/>
        <end position="189"/>
    </location>
</feature>
<proteinExistence type="predicted"/>
<name>A0AAX4JTY8_9TREE</name>
<evidence type="ECO:0008006" key="5">
    <source>
        <dbReference type="Google" id="ProtNLM"/>
    </source>
</evidence>
<dbReference type="GeneID" id="91093980"/>
<dbReference type="RefSeq" id="XP_066075162.1">
    <property type="nucleotide sequence ID" value="XM_066219065.1"/>
</dbReference>
<dbReference type="Proteomes" id="UP001355207">
    <property type="component" value="Chromosome 4"/>
</dbReference>
<keyword evidence="2" id="KW-0472">Membrane</keyword>